<dbReference type="SUPFAM" id="SSF53901">
    <property type="entry name" value="Thiolase-like"/>
    <property type="match status" value="2"/>
</dbReference>
<dbReference type="eggNOG" id="COG0304">
    <property type="taxonomic scope" value="Bacteria"/>
</dbReference>
<dbReference type="HOGENOM" id="CLU_000022_69_2_9"/>
<evidence type="ECO:0000313" key="6">
    <source>
        <dbReference type="Proteomes" id="UP000009234"/>
    </source>
</evidence>
<reference evidence="6" key="1">
    <citation type="submission" date="2011-05" db="EMBL/GenBank/DDBJ databases">
        <title>Complete sequence of Desulfotomaculum ruminis DSM 2154.</title>
        <authorList>
            <person name="Lucas S."/>
            <person name="Copeland A."/>
            <person name="Lapidus A."/>
            <person name="Cheng J.-F."/>
            <person name="Goodwin L."/>
            <person name="Pitluck S."/>
            <person name="Lu M."/>
            <person name="Detter J.C."/>
            <person name="Han C."/>
            <person name="Tapia R."/>
            <person name="Land M."/>
            <person name="Hauser L."/>
            <person name="Kyrpides N."/>
            <person name="Ivanova N."/>
            <person name="Mikhailova N."/>
            <person name="Pagani I."/>
            <person name="Stams A.J.M."/>
            <person name="Plugge C.M."/>
            <person name="Muyzer G."/>
            <person name="Kuever J."/>
            <person name="Parshina S.N."/>
            <person name="Ivanova A.E."/>
            <person name="Nazina T.N."/>
            <person name="Brambilla E."/>
            <person name="Spring S."/>
            <person name="Klenk H.-P."/>
            <person name="Woyke T."/>
        </authorList>
    </citation>
    <scope>NUCLEOTIDE SEQUENCE [LARGE SCALE GENOMIC DNA]</scope>
    <source>
        <strain evidence="6">ATCC 23193 / DSM 2154 / NCIB 8452 / DL</strain>
    </source>
</reference>
<dbReference type="InterPro" id="IPR014030">
    <property type="entry name" value="Ketoacyl_synth_N"/>
</dbReference>
<dbReference type="GO" id="GO:0005829">
    <property type="term" value="C:cytosol"/>
    <property type="evidence" value="ECO:0007669"/>
    <property type="project" value="TreeGrafter"/>
</dbReference>
<sequence length="409" mass="44443">MKQRKVVVTGIGVVSPLGTTVPEFWGNLTKGVSAIERISRFDPDCFRCQVAGQIRDFQIERYFKRRDVQNIDLAIQYALAAAKMALADAEIREEQIVREEWGVILGQTVGGALTGEKVLNEQQLFQNHNLYLNCVMESNLYWFANVFGFSGYASMISTGCAAGTDAIGCGFHKIREGFMDIAVVGGMEAPIAPLTLASFDVIGGLAKNNQYPQRASCPFSVERDGFVPAEGAGILILEELEHARQRGAKIYGEIKGYGNNSNAYHMTAPLPEGERLGEVIQEAIMDAGIEKEEIGYINAHGSSTPLNDIAETKAIKYALSEHAYQVSISSNKSIMGHPLGAAGALEFITVILSVNSGMIPPTINLDHPDPECDLDYTPNQCKCRKIKHAMSISSGFGGVNCSLVFSKYA</sequence>
<dbReference type="CDD" id="cd00834">
    <property type="entry name" value="KAS_I_II"/>
    <property type="match status" value="1"/>
</dbReference>
<protein>
    <submittedName>
        <fullName evidence="5">Beta-ketoacyl synthase</fullName>
    </submittedName>
</protein>
<dbReference type="Proteomes" id="UP000009234">
    <property type="component" value="Chromosome"/>
</dbReference>
<dbReference type="STRING" id="696281.Desru_2205"/>
<proteinExistence type="inferred from homology"/>
<dbReference type="Pfam" id="PF00109">
    <property type="entry name" value="ketoacyl-synt"/>
    <property type="match status" value="1"/>
</dbReference>
<organism evidence="5 6">
    <name type="scientific">Desulforamulus ruminis (strain ATCC 23193 / DSM 2154 / NCIMB 8452 / DL)</name>
    <name type="common">Desulfotomaculum ruminis</name>
    <dbReference type="NCBI Taxonomy" id="696281"/>
    <lineage>
        <taxon>Bacteria</taxon>
        <taxon>Bacillati</taxon>
        <taxon>Bacillota</taxon>
        <taxon>Clostridia</taxon>
        <taxon>Eubacteriales</taxon>
        <taxon>Peptococcaceae</taxon>
        <taxon>Desulforamulus</taxon>
    </lineage>
</organism>
<dbReference type="PANTHER" id="PTHR11712:SF336">
    <property type="entry name" value="3-OXOACYL-[ACYL-CARRIER-PROTEIN] SYNTHASE, MITOCHONDRIAL"/>
    <property type="match status" value="1"/>
</dbReference>
<keyword evidence="2 3" id="KW-0808">Transferase</keyword>
<dbReference type="InterPro" id="IPR020841">
    <property type="entry name" value="PKS_Beta-ketoAc_synthase_dom"/>
</dbReference>
<evidence type="ECO:0000259" key="4">
    <source>
        <dbReference type="PROSITE" id="PS52004"/>
    </source>
</evidence>
<dbReference type="AlphaFoldDB" id="F6DKS9"/>
<dbReference type="KEGG" id="dru:Desru_2205"/>
<evidence type="ECO:0000256" key="2">
    <source>
        <dbReference type="ARBA" id="ARBA00022679"/>
    </source>
</evidence>
<accession>F6DKS9</accession>
<dbReference type="GO" id="GO:0006633">
    <property type="term" value="P:fatty acid biosynthetic process"/>
    <property type="evidence" value="ECO:0007669"/>
    <property type="project" value="InterPro"/>
</dbReference>
<dbReference type="InterPro" id="IPR000794">
    <property type="entry name" value="Beta-ketoacyl_synthase"/>
</dbReference>
<dbReference type="InterPro" id="IPR016039">
    <property type="entry name" value="Thiolase-like"/>
</dbReference>
<dbReference type="Pfam" id="PF02801">
    <property type="entry name" value="Ketoacyl-synt_C"/>
    <property type="match status" value="1"/>
</dbReference>
<dbReference type="FunFam" id="3.40.47.10:FF:000029">
    <property type="entry name" value="3-oxoacyl-[acyl-carrier-protein] synthase 1"/>
    <property type="match status" value="1"/>
</dbReference>
<dbReference type="OrthoDB" id="9808669at2"/>
<dbReference type="InterPro" id="IPR018201">
    <property type="entry name" value="Ketoacyl_synth_AS"/>
</dbReference>
<dbReference type="Gene3D" id="3.40.47.10">
    <property type="match status" value="1"/>
</dbReference>
<dbReference type="RefSeq" id="WP_013842213.1">
    <property type="nucleotide sequence ID" value="NC_015589.1"/>
</dbReference>
<dbReference type="GO" id="GO:0004315">
    <property type="term" value="F:3-oxoacyl-[acyl-carrier-protein] synthase activity"/>
    <property type="evidence" value="ECO:0007669"/>
    <property type="project" value="InterPro"/>
</dbReference>
<evidence type="ECO:0000256" key="3">
    <source>
        <dbReference type="RuleBase" id="RU003694"/>
    </source>
</evidence>
<gene>
    <name evidence="5" type="ordered locus">Desru_2205</name>
</gene>
<keyword evidence="6" id="KW-1185">Reference proteome</keyword>
<dbReference type="EMBL" id="CP002780">
    <property type="protein sequence ID" value="AEG60454.1"/>
    <property type="molecule type" value="Genomic_DNA"/>
</dbReference>
<dbReference type="InterPro" id="IPR014031">
    <property type="entry name" value="Ketoacyl_synth_C"/>
</dbReference>
<name>F6DKS9_DESRL</name>
<dbReference type="PROSITE" id="PS00606">
    <property type="entry name" value="KS3_1"/>
    <property type="match status" value="1"/>
</dbReference>
<dbReference type="PROSITE" id="PS52004">
    <property type="entry name" value="KS3_2"/>
    <property type="match status" value="1"/>
</dbReference>
<evidence type="ECO:0000313" key="5">
    <source>
        <dbReference type="EMBL" id="AEG60454.1"/>
    </source>
</evidence>
<comment type="similarity">
    <text evidence="1 3">Belongs to the thiolase-like superfamily. Beta-ketoacyl-ACP synthases family.</text>
</comment>
<dbReference type="PANTHER" id="PTHR11712">
    <property type="entry name" value="POLYKETIDE SYNTHASE-RELATED"/>
    <property type="match status" value="1"/>
</dbReference>
<reference evidence="5 6" key="2">
    <citation type="journal article" date="2012" name="Stand. Genomic Sci.">
        <title>Complete genome sequence of the sulfate-reducing firmicute Desulfotomaculum ruminis type strain (DL(T)).</title>
        <authorList>
            <person name="Spring S."/>
            <person name="Visser M."/>
            <person name="Lu M."/>
            <person name="Copeland A."/>
            <person name="Lapidus A."/>
            <person name="Lucas S."/>
            <person name="Cheng J.F."/>
            <person name="Han C."/>
            <person name="Tapia R."/>
            <person name="Goodwin L.A."/>
            <person name="Pitluck S."/>
            <person name="Ivanova N."/>
            <person name="Land M."/>
            <person name="Hauser L."/>
            <person name="Larimer F."/>
            <person name="Rohde M."/>
            <person name="Goker M."/>
            <person name="Detter J.C."/>
            <person name="Kyrpides N.C."/>
            <person name="Woyke T."/>
            <person name="Schaap P.J."/>
            <person name="Plugge C.M."/>
            <person name="Muyzer G."/>
            <person name="Kuever J."/>
            <person name="Pereira I.A."/>
            <person name="Parshina S.N."/>
            <person name="Bernier-Latmani R."/>
            <person name="Stams A.J."/>
            <person name="Klenk H.P."/>
        </authorList>
    </citation>
    <scope>NUCLEOTIDE SEQUENCE [LARGE SCALE GENOMIC DNA]</scope>
    <source>
        <strain evidence="6">ATCC 23193 / DSM 2154 / NCIB 8452 / DL</strain>
    </source>
</reference>
<dbReference type="SMART" id="SM00825">
    <property type="entry name" value="PKS_KS"/>
    <property type="match status" value="1"/>
</dbReference>
<dbReference type="NCBIfam" id="NF005589">
    <property type="entry name" value="PRK07314.1"/>
    <property type="match status" value="1"/>
</dbReference>
<evidence type="ECO:0000256" key="1">
    <source>
        <dbReference type="ARBA" id="ARBA00008467"/>
    </source>
</evidence>
<feature type="domain" description="Ketosynthase family 3 (KS3)" evidence="4">
    <location>
        <begin position="3"/>
        <end position="407"/>
    </location>
</feature>